<keyword evidence="6" id="KW-0732">Signal</keyword>
<dbReference type="InterPro" id="IPR036890">
    <property type="entry name" value="HATPase_C_sf"/>
</dbReference>
<dbReference type="InterPro" id="IPR004358">
    <property type="entry name" value="Sig_transdc_His_kin-like_C"/>
</dbReference>
<dbReference type="SMART" id="SM00387">
    <property type="entry name" value="HATPase_c"/>
    <property type="match status" value="1"/>
</dbReference>
<evidence type="ECO:0000256" key="2">
    <source>
        <dbReference type="ARBA" id="ARBA00012438"/>
    </source>
</evidence>
<dbReference type="Pfam" id="PF02518">
    <property type="entry name" value="HATPase_c"/>
    <property type="match status" value="1"/>
</dbReference>
<dbReference type="EC" id="2.7.13.3" evidence="2"/>
<dbReference type="SMART" id="SM00388">
    <property type="entry name" value="HisKA"/>
    <property type="match status" value="1"/>
</dbReference>
<dbReference type="GO" id="GO:0000155">
    <property type="term" value="F:phosphorelay sensor kinase activity"/>
    <property type="evidence" value="ECO:0007669"/>
    <property type="project" value="InterPro"/>
</dbReference>
<evidence type="ECO:0000313" key="9">
    <source>
        <dbReference type="Proteomes" id="UP000462066"/>
    </source>
</evidence>
<evidence type="ECO:0000256" key="1">
    <source>
        <dbReference type="ARBA" id="ARBA00000085"/>
    </source>
</evidence>
<feature type="transmembrane region" description="Helical" evidence="5">
    <location>
        <begin position="212"/>
        <end position="232"/>
    </location>
</feature>
<feature type="compositionally biased region" description="Low complexity" evidence="4">
    <location>
        <begin position="12"/>
        <end position="23"/>
    </location>
</feature>
<keyword evidence="9" id="KW-1185">Reference proteome</keyword>
<evidence type="ECO:0000256" key="6">
    <source>
        <dbReference type="SAM" id="SignalP"/>
    </source>
</evidence>
<dbReference type="InterPro" id="IPR003661">
    <property type="entry name" value="HisK_dim/P_dom"/>
</dbReference>
<dbReference type="InterPro" id="IPR036097">
    <property type="entry name" value="HisK_dim/P_sf"/>
</dbReference>
<feature type="transmembrane region" description="Helical" evidence="5">
    <location>
        <begin position="313"/>
        <end position="334"/>
    </location>
</feature>
<proteinExistence type="predicted"/>
<dbReference type="Proteomes" id="UP000462066">
    <property type="component" value="Unassembled WGS sequence"/>
</dbReference>
<dbReference type="SUPFAM" id="SSF55874">
    <property type="entry name" value="ATPase domain of HSP90 chaperone/DNA topoisomerase II/histidine kinase"/>
    <property type="match status" value="1"/>
</dbReference>
<accession>A0A7V8GN59</accession>
<keyword evidence="5" id="KW-1133">Transmembrane helix</keyword>
<protein>
    <recommendedName>
        <fullName evidence="2">histidine kinase</fullName>
        <ecNumber evidence="2">2.7.13.3</ecNumber>
    </recommendedName>
</protein>
<keyword evidence="5" id="KW-0812">Transmembrane</keyword>
<feature type="transmembrane region" description="Helical" evidence="5">
    <location>
        <begin position="266"/>
        <end position="284"/>
    </location>
</feature>
<dbReference type="Pfam" id="PF00512">
    <property type="entry name" value="HisKA"/>
    <property type="match status" value="1"/>
</dbReference>
<reference evidence="8 9" key="1">
    <citation type="submission" date="2017-10" db="EMBL/GenBank/DDBJ databases">
        <title>Whole genome sequencing of Pseudoxanthomonas broegbernensis DSM 12573(T).</title>
        <authorList>
            <person name="Kumar S."/>
            <person name="Bansal K."/>
            <person name="Kaur A."/>
            <person name="Patil P."/>
            <person name="Sharma S."/>
            <person name="Patil P.B."/>
        </authorList>
    </citation>
    <scope>NUCLEOTIDE SEQUENCE [LARGE SCALE GENOMIC DNA]</scope>
    <source>
        <strain evidence="8 9">DSM 12573</strain>
    </source>
</reference>
<feature type="chain" id="PRO_5031361555" description="histidine kinase" evidence="6">
    <location>
        <begin position="25"/>
        <end position="642"/>
    </location>
</feature>
<feature type="transmembrane region" description="Helical" evidence="5">
    <location>
        <begin position="238"/>
        <end position="259"/>
    </location>
</feature>
<dbReference type="PROSITE" id="PS50109">
    <property type="entry name" value="HIS_KIN"/>
    <property type="match status" value="1"/>
</dbReference>
<dbReference type="EMBL" id="MWIP01000004">
    <property type="protein sequence ID" value="KAF1686919.1"/>
    <property type="molecule type" value="Genomic_DNA"/>
</dbReference>
<dbReference type="Gene3D" id="3.30.565.10">
    <property type="entry name" value="Histidine kinase-like ATPase, C-terminal domain"/>
    <property type="match status" value="1"/>
</dbReference>
<evidence type="ECO:0000256" key="4">
    <source>
        <dbReference type="SAM" id="MobiDB-lite"/>
    </source>
</evidence>
<dbReference type="PANTHER" id="PTHR43065">
    <property type="entry name" value="SENSOR HISTIDINE KINASE"/>
    <property type="match status" value="1"/>
</dbReference>
<evidence type="ECO:0000313" key="8">
    <source>
        <dbReference type="EMBL" id="KAF1686919.1"/>
    </source>
</evidence>
<dbReference type="InterPro" id="IPR003594">
    <property type="entry name" value="HATPase_dom"/>
</dbReference>
<evidence type="ECO:0000256" key="3">
    <source>
        <dbReference type="ARBA" id="ARBA00022553"/>
    </source>
</evidence>
<keyword evidence="5" id="KW-0472">Membrane</keyword>
<gene>
    <name evidence="8" type="ORF">B1992_05885</name>
</gene>
<comment type="catalytic activity">
    <reaction evidence="1">
        <text>ATP + protein L-histidine = ADP + protein N-phospho-L-histidine.</text>
        <dbReference type="EC" id="2.7.13.3"/>
    </reaction>
</comment>
<evidence type="ECO:0000259" key="7">
    <source>
        <dbReference type="PROSITE" id="PS50109"/>
    </source>
</evidence>
<comment type="caution">
    <text evidence="8">The sequence shown here is derived from an EMBL/GenBank/DDBJ whole genome shotgun (WGS) entry which is preliminary data.</text>
</comment>
<dbReference type="InterPro" id="IPR005467">
    <property type="entry name" value="His_kinase_dom"/>
</dbReference>
<dbReference type="PANTHER" id="PTHR43065:SF42">
    <property type="entry name" value="TWO-COMPONENT SENSOR PPRA"/>
    <property type="match status" value="1"/>
</dbReference>
<organism evidence="8 9">
    <name type="scientific">Pseudoxanthomonas broegbernensis</name>
    <dbReference type="NCBI Taxonomy" id="83619"/>
    <lineage>
        <taxon>Bacteria</taxon>
        <taxon>Pseudomonadati</taxon>
        <taxon>Pseudomonadota</taxon>
        <taxon>Gammaproteobacteria</taxon>
        <taxon>Lysobacterales</taxon>
        <taxon>Lysobacteraceae</taxon>
        <taxon>Pseudoxanthomonas</taxon>
    </lineage>
</organism>
<feature type="transmembrane region" description="Helical" evidence="5">
    <location>
        <begin position="346"/>
        <end position="364"/>
    </location>
</feature>
<feature type="region of interest" description="Disordered" evidence="4">
    <location>
        <begin position="1"/>
        <end position="23"/>
    </location>
</feature>
<feature type="signal peptide" evidence="6">
    <location>
        <begin position="1"/>
        <end position="24"/>
    </location>
</feature>
<evidence type="ECO:0000256" key="5">
    <source>
        <dbReference type="SAM" id="Phobius"/>
    </source>
</evidence>
<feature type="domain" description="Histidine kinase" evidence="7">
    <location>
        <begin position="421"/>
        <end position="639"/>
    </location>
</feature>
<dbReference type="SUPFAM" id="SSF47384">
    <property type="entry name" value="Homodimeric domain of signal transducing histidine kinase"/>
    <property type="match status" value="1"/>
</dbReference>
<dbReference type="AlphaFoldDB" id="A0A7V8GN59"/>
<keyword evidence="3" id="KW-0597">Phosphoprotein</keyword>
<name>A0A7V8GN59_9GAMM</name>
<sequence length="642" mass="68133">MRASSSRALTRAMSPIAGSSSAAASSSAVAWAPSRWPENISDSILHPSAAARVAGSSAGRASMDSARVSDCRGARSTNSRQRCISIICGLIPGRAWARAPPARNGPDSRSRIADIARRACMGIPGNEPTVQRCGARQAPLETLSSHPGPPCRRGGMSAVVPSGFDRGLSRMPANPRFRRAGAPPRAGLSRAPAVGARAADAIERRNASTLRIVLGFMAVYQPLVLLGAFQAQAGYVPAPAAVVLSAVNTLVVVACLLAARRGHFRSAAWVFIATTLGMLAYSHLRWGLSVQVGSQLTQICPVLVAGLLLGHRALWASTAATALVIVMGAWWEAARFFFDPIMGRQVFGMALITLIGLLSIAVILDRTVAAQRESAIALRRRNDRLARVRDLLQLEMQEGERSREQLVHAQKMEVVGRLASGVAHDFNHLLSLVVGYAQRGQRSDDPEQMRQALLGAEAAARRATAVTRRLLDFSRHEATQLTVFDARRALAGMESMLRQLFHPGVVLELEAGVAGQAPLPVRFDRAQLELIVLTLASNADQAMPGGGRFRLSLHEEPAAKAADAHGWVLIEAADTGTGMDARTLARCFEPFFTTKPSGVGTGLGLAVARNLVEASGGGLEAESAPGRGSTFRIRLPRCAATG</sequence>
<dbReference type="Gene3D" id="1.10.287.130">
    <property type="match status" value="1"/>
</dbReference>
<dbReference type="PRINTS" id="PR00344">
    <property type="entry name" value="BCTRLSENSOR"/>
</dbReference>